<dbReference type="AlphaFoldDB" id="A0A109JY05"/>
<dbReference type="InterPro" id="IPR050393">
    <property type="entry name" value="MFP_Efflux_Pump"/>
</dbReference>
<organism evidence="4 5">
    <name type="scientific">Rhizobium altiplani</name>
    <dbReference type="NCBI Taxonomy" id="1864509"/>
    <lineage>
        <taxon>Bacteria</taxon>
        <taxon>Pseudomonadati</taxon>
        <taxon>Pseudomonadota</taxon>
        <taxon>Alphaproteobacteria</taxon>
        <taxon>Hyphomicrobiales</taxon>
        <taxon>Rhizobiaceae</taxon>
        <taxon>Rhizobium/Agrobacterium group</taxon>
        <taxon>Rhizobium</taxon>
    </lineage>
</organism>
<feature type="transmembrane region" description="Helical" evidence="2">
    <location>
        <begin position="33"/>
        <end position="51"/>
    </location>
</feature>
<keyword evidence="5" id="KW-1185">Reference proteome</keyword>
<dbReference type="InterPro" id="IPR006143">
    <property type="entry name" value="RND_pump_MFP"/>
</dbReference>
<dbReference type="SUPFAM" id="SSF111369">
    <property type="entry name" value="HlyD-like secretion proteins"/>
    <property type="match status" value="1"/>
</dbReference>
<dbReference type="InterPro" id="IPR058625">
    <property type="entry name" value="MdtA-like_BSH"/>
</dbReference>
<comment type="caution">
    <text evidence="4">The sequence shown here is derived from an EMBL/GenBank/DDBJ whole genome shotgun (WGS) entry which is preliminary data.</text>
</comment>
<keyword evidence="2" id="KW-0812">Transmembrane</keyword>
<evidence type="ECO:0000256" key="2">
    <source>
        <dbReference type="SAM" id="Phobius"/>
    </source>
</evidence>
<dbReference type="Gene3D" id="2.40.50.100">
    <property type="match status" value="1"/>
</dbReference>
<name>A0A109JY05_9HYPH</name>
<keyword evidence="2" id="KW-0472">Membrane</keyword>
<dbReference type="NCBIfam" id="TIGR01730">
    <property type="entry name" value="RND_mfp"/>
    <property type="match status" value="1"/>
</dbReference>
<dbReference type="PANTHER" id="PTHR30367">
    <property type="entry name" value="P-HYDROXYBENZOIC ACID EFFLUX PUMP SUBUNIT AAEA-RELATED"/>
    <property type="match status" value="1"/>
</dbReference>
<evidence type="ECO:0000313" key="4">
    <source>
        <dbReference type="EMBL" id="KWV56984.1"/>
    </source>
</evidence>
<proteinExistence type="inferred from homology"/>
<evidence type="ECO:0000313" key="5">
    <source>
        <dbReference type="Proteomes" id="UP000068164"/>
    </source>
</evidence>
<dbReference type="RefSeq" id="WP_062369069.1">
    <property type="nucleotide sequence ID" value="NZ_LNCD01000033.1"/>
</dbReference>
<dbReference type="Gene3D" id="2.40.30.170">
    <property type="match status" value="1"/>
</dbReference>
<dbReference type="EMBL" id="LNCD01000033">
    <property type="protein sequence ID" value="KWV56984.1"/>
    <property type="molecule type" value="Genomic_DNA"/>
</dbReference>
<dbReference type="GO" id="GO:0016020">
    <property type="term" value="C:membrane"/>
    <property type="evidence" value="ECO:0007669"/>
    <property type="project" value="InterPro"/>
</dbReference>
<evidence type="ECO:0000256" key="1">
    <source>
        <dbReference type="ARBA" id="ARBA00009477"/>
    </source>
</evidence>
<reference evidence="4 5" key="1">
    <citation type="submission" date="2015-11" db="EMBL/GenBank/DDBJ databases">
        <title>Draft Genome Sequence of the Strain BR 10423 (Rhizobium sp.) isolated from nodules of Mimosa pudica.</title>
        <authorList>
            <person name="Barauna A.C."/>
            <person name="Zilli J.E."/>
            <person name="Simoes-Araujo J.L."/>
            <person name="Reis V.M."/>
            <person name="James E.K."/>
            <person name="Reis F.B.Jr."/>
            <person name="Rouws L.F."/>
            <person name="Passos S.R."/>
            <person name="Gois S.R."/>
        </authorList>
    </citation>
    <scope>NUCLEOTIDE SEQUENCE [LARGE SCALE GENOMIC DNA]</scope>
    <source>
        <strain evidence="4 5">BR10423</strain>
    </source>
</reference>
<dbReference type="PANTHER" id="PTHR30367:SF1">
    <property type="entry name" value="MULTIDRUG RESISTANCE PROTEIN MDTN"/>
    <property type="match status" value="1"/>
</dbReference>
<evidence type="ECO:0000259" key="3">
    <source>
        <dbReference type="Pfam" id="PF25917"/>
    </source>
</evidence>
<comment type="similarity">
    <text evidence="1">Belongs to the membrane fusion protein (MFP) (TC 8.A.1) family.</text>
</comment>
<dbReference type="GO" id="GO:0022857">
    <property type="term" value="F:transmembrane transporter activity"/>
    <property type="evidence" value="ECO:0007669"/>
    <property type="project" value="InterPro"/>
</dbReference>
<feature type="transmembrane region" description="Helical" evidence="2">
    <location>
        <begin position="6"/>
        <end position="26"/>
    </location>
</feature>
<dbReference type="Pfam" id="PF25917">
    <property type="entry name" value="BSH_RND"/>
    <property type="match status" value="1"/>
</dbReference>
<gene>
    <name evidence="4" type="ORF">AS026_32780</name>
</gene>
<accession>A0A109JY05</accession>
<keyword evidence="2" id="KW-1133">Transmembrane helix</keyword>
<feature type="domain" description="Multidrug resistance protein MdtA-like barrel-sandwich hybrid" evidence="3">
    <location>
        <begin position="61"/>
        <end position="180"/>
    </location>
</feature>
<dbReference type="Proteomes" id="UP000068164">
    <property type="component" value="Unassembled WGS sequence"/>
</dbReference>
<dbReference type="OrthoDB" id="9811754at2"/>
<protein>
    <submittedName>
        <fullName evidence="4">RND transporter</fullName>
    </submittedName>
</protein>
<sequence length="313" mass="33735">MIVVLLNVYLAILFCLVKFRIVPFNLFWKVSPVLVLLLLLMGLFVPMGWGAPQGKVLVVRNSVAIVPDVAGEVTEVPVVANTPLKAGDILFKIDPLPYQAKLDAFQAQLDLNKQRLAETTRLQTSGAGRTYDVEQRQAEVEQLTAQIAGAQWDLDKTVVRAPADGYVTNLALSKGARVTSLPLSPVMAFIDTSDTIIGVEIPQINARYIEPGQIVEATFKFAPGKVYTGKVESVIQAVASGQARTSGTAIAPTAIQSLPFVVRIRLDDPAFAAALPAGSTGDAAIFTDHVKAAHVIRRVLLRQVAITNYINPL</sequence>